<proteinExistence type="predicted"/>
<sequence>MLAKKVTVGLKNGLQARPAALFVENANAFHAQLILEKDGHKANGKSIMGVMCLAPRYGEHLLLTAEGQDEREALDQLAAFVENSL</sequence>
<comment type="caution">
    <text evidence="2">The sequence shown here is derived from an EMBL/GenBank/DDBJ whole genome shotgun (WGS) entry which is preliminary data.</text>
</comment>
<dbReference type="InterPro" id="IPR000032">
    <property type="entry name" value="HPr-like"/>
</dbReference>
<dbReference type="CDD" id="cd00367">
    <property type="entry name" value="PTS-HPr_like"/>
    <property type="match status" value="1"/>
</dbReference>
<dbReference type="PRINTS" id="PR00107">
    <property type="entry name" value="PHOSPHOCPHPR"/>
</dbReference>
<dbReference type="InterPro" id="IPR035895">
    <property type="entry name" value="HPr-like_sf"/>
</dbReference>
<dbReference type="EMBL" id="JBHSTQ010000011">
    <property type="protein sequence ID" value="MFC6387170.1"/>
    <property type="molecule type" value="Genomic_DNA"/>
</dbReference>
<feature type="domain" description="HPr" evidence="1">
    <location>
        <begin position="1"/>
        <end position="85"/>
    </location>
</feature>
<dbReference type="RefSeq" id="WP_253076775.1">
    <property type="nucleotide sequence ID" value="NZ_JAMXWN010000011.1"/>
</dbReference>
<gene>
    <name evidence="2" type="ORF">ACFP7A_11195</name>
</gene>
<evidence type="ECO:0000313" key="3">
    <source>
        <dbReference type="Proteomes" id="UP001596267"/>
    </source>
</evidence>
<dbReference type="SUPFAM" id="SSF55594">
    <property type="entry name" value="HPr-like"/>
    <property type="match status" value="1"/>
</dbReference>
<dbReference type="PANTHER" id="PTHR33705:SF5">
    <property type="entry name" value="HPR-LIKE PROTEIN CRH"/>
    <property type="match status" value="1"/>
</dbReference>
<dbReference type="NCBIfam" id="TIGR01003">
    <property type="entry name" value="PTS_HPr_family"/>
    <property type="match status" value="1"/>
</dbReference>
<dbReference type="Proteomes" id="UP001596267">
    <property type="component" value="Unassembled WGS sequence"/>
</dbReference>
<protein>
    <submittedName>
        <fullName evidence="2">HPr family phosphocarrier protein</fullName>
    </submittedName>
</protein>
<reference evidence="3" key="1">
    <citation type="journal article" date="2019" name="Int. J. Syst. Evol. Microbiol.">
        <title>The Global Catalogue of Microorganisms (GCM) 10K type strain sequencing project: providing services to taxonomists for standard genome sequencing and annotation.</title>
        <authorList>
            <consortium name="The Broad Institute Genomics Platform"/>
            <consortium name="The Broad Institute Genome Sequencing Center for Infectious Disease"/>
            <person name="Wu L."/>
            <person name="Ma J."/>
        </authorList>
    </citation>
    <scope>NUCLEOTIDE SEQUENCE [LARGE SCALE GENOMIC DNA]</scope>
    <source>
        <strain evidence="3">CCUG 42001</strain>
    </source>
</reference>
<accession>A0ABW1WJF4</accession>
<evidence type="ECO:0000259" key="1">
    <source>
        <dbReference type="PROSITE" id="PS51350"/>
    </source>
</evidence>
<evidence type="ECO:0000313" key="2">
    <source>
        <dbReference type="EMBL" id="MFC6387170.1"/>
    </source>
</evidence>
<keyword evidence="3" id="KW-1185">Reference proteome</keyword>
<dbReference type="PANTHER" id="PTHR33705">
    <property type="entry name" value="PHOSPHOCARRIER PROTEIN HPR"/>
    <property type="match status" value="1"/>
</dbReference>
<dbReference type="InterPro" id="IPR050399">
    <property type="entry name" value="HPr"/>
</dbReference>
<dbReference type="Gene3D" id="3.30.1340.10">
    <property type="entry name" value="HPr-like"/>
    <property type="match status" value="1"/>
</dbReference>
<name>A0ABW1WJF4_9BACL</name>
<organism evidence="2 3">
    <name type="scientific">Sporolactobacillus kofuensis</name>
    <dbReference type="NCBI Taxonomy" id="269672"/>
    <lineage>
        <taxon>Bacteria</taxon>
        <taxon>Bacillati</taxon>
        <taxon>Bacillota</taxon>
        <taxon>Bacilli</taxon>
        <taxon>Bacillales</taxon>
        <taxon>Sporolactobacillaceae</taxon>
        <taxon>Sporolactobacillus</taxon>
    </lineage>
</organism>
<dbReference type="PROSITE" id="PS51350">
    <property type="entry name" value="PTS_HPR_DOM"/>
    <property type="match status" value="1"/>
</dbReference>
<dbReference type="Pfam" id="PF00381">
    <property type="entry name" value="PTS-HPr"/>
    <property type="match status" value="1"/>
</dbReference>